<evidence type="ECO:0000313" key="1">
    <source>
        <dbReference type="EMBL" id="CAI8046417.1"/>
    </source>
</evidence>
<dbReference type="Proteomes" id="UP001174909">
    <property type="component" value="Unassembled WGS sequence"/>
</dbReference>
<sequence>GIIYDTNFDVTLNQICPSSIGLKISIEAGPGSFIIPYTVIPITFTSCDYGSPGIDCPTVTVPPNLDLCQSM</sequence>
<reference evidence="1" key="1">
    <citation type="submission" date="2023-03" db="EMBL/GenBank/DDBJ databases">
        <authorList>
            <person name="Steffen K."/>
            <person name="Cardenas P."/>
        </authorList>
    </citation>
    <scope>NUCLEOTIDE SEQUENCE</scope>
</reference>
<accession>A0AA35TFZ8</accession>
<feature type="non-terminal residue" evidence="1">
    <location>
        <position position="1"/>
    </location>
</feature>
<evidence type="ECO:0000313" key="2">
    <source>
        <dbReference type="Proteomes" id="UP001174909"/>
    </source>
</evidence>
<feature type="non-terminal residue" evidence="1">
    <location>
        <position position="71"/>
    </location>
</feature>
<proteinExistence type="predicted"/>
<gene>
    <name evidence="1" type="ORF">GBAR_LOCUS25677</name>
</gene>
<comment type="caution">
    <text evidence="1">The sequence shown here is derived from an EMBL/GenBank/DDBJ whole genome shotgun (WGS) entry which is preliminary data.</text>
</comment>
<protein>
    <submittedName>
        <fullName evidence="1">Uncharacterized protein</fullName>
    </submittedName>
</protein>
<organism evidence="1 2">
    <name type="scientific">Geodia barretti</name>
    <name type="common">Barrett's horny sponge</name>
    <dbReference type="NCBI Taxonomy" id="519541"/>
    <lineage>
        <taxon>Eukaryota</taxon>
        <taxon>Metazoa</taxon>
        <taxon>Porifera</taxon>
        <taxon>Demospongiae</taxon>
        <taxon>Heteroscleromorpha</taxon>
        <taxon>Tetractinellida</taxon>
        <taxon>Astrophorina</taxon>
        <taxon>Geodiidae</taxon>
        <taxon>Geodia</taxon>
    </lineage>
</organism>
<keyword evidence="2" id="KW-1185">Reference proteome</keyword>
<dbReference type="AlphaFoldDB" id="A0AA35TFZ8"/>
<dbReference type="EMBL" id="CASHTH010003563">
    <property type="protein sequence ID" value="CAI8046417.1"/>
    <property type="molecule type" value="Genomic_DNA"/>
</dbReference>
<name>A0AA35TFZ8_GEOBA</name>